<dbReference type="CDD" id="cd02440">
    <property type="entry name" value="AdoMet_MTases"/>
    <property type="match status" value="1"/>
</dbReference>
<name>A0A9W4SA26_9GLOM</name>
<dbReference type="Pfam" id="PF13847">
    <property type="entry name" value="Methyltransf_31"/>
    <property type="match status" value="1"/>
</dbReference>
<evidence type="ECO:0000313" key="3">
    <source>
        <dbReference type="Proteomes" id="UP001153678"/>
    </source>
</evidence>
<dbReference type="Gene3D" id="3.40.50.150">
    <property type="entry name" value="Vaccinia Virus protein VP39"/>
    <property type="match status" value="1"/>
</dbReference>
<protein>
    <submittedName>
        <fullName evidence="2">7530_t:CDS:1</fullName>
    </submittedName>
</protein>
<gene>
    <name evidence="2" type="ORF">FWILDA_LOCUS61</name>
</gene>
<evidence type="ECO:0000313" key="2">
    <source>
        <dbReference type="EMBL" id="CAI2161463.1"/>
    </source>
</evidence>
<feature type="domain" description="Methyltransferase" evidence="1">
    <location>
        <begin position="84"/>
        <end position="183"/>
    </location>
</feature>
<keyword evidence="3" id="KW-1185">Reference proteome</keyword>
<evidence type="ECO:0000259" key="1">
    <source>
        <dbReference type="Pfam" id="PF13847"/>
    </source>
</evidence>
<accession>A0A9W4SA26</accession>
<dbReference type="PANTHER" id="PTHR43591">
    <property type="entry name" value="METHYLTRANSFERASE"/>
    <property type="match status" value="1"/>
</dbReference>
<reference evidence="2" key="1">
    <citation type="submission" date="2022-08" db="EMBL/GenBank/DDBJ databases">
        <authorList>
            <person name="Kallberg Y."/>
            <person name="Tangrot J."/>
            <person name="Rosling A."/>
        </authorList>
    </citation>
    <scope>NUCLEOTIDE SEQUENCE</scope>
    <source>
        <strain evidence="2">Wild A</strain>
    </source>
</reference>
<dbReference type="InterPro" id="IPR025714">
    <property type="entry name" value="Methyltranfer_dom"/>
</dbReference>
<dbReference type="SUPFAM" id="SSF53335">
    <property type="entry name" value="S-adenosyl-L-methionine-dependent methyltransferases"/>
    <property type="match status" value="1"/>
</dbReference>
<organism evidence="2 3">
    <name type="scientific">Funneliformis geosporum</name>
    <dbReference type="NCBI Taxonomy" id="1117311"/>
    <lineage>
        <taxon>Eukaryota</taxon>
        <taxon>Fungi</taxon>
        <taxon>Fungi incertae sedis</taxon>
        <taxon>Mucoromycota</taxon>
        <taxon>Glomeromycotina</taxon>
        <taxon>Glomeromycetes</taxon>
        <taxon>Glomerales</taxon>
        <taxon>Glomeraceae</taxon>
        <taxon>Funneliformis</taxon>
    </lineage>
</organism>
<dbReference type="EMBL" id="CAMKVN010000005">
    <property type="protein sequence ID" value="CAI2161463.1"/>
    <property type="molecule type" value="Genomic_DNA"/>
</dbReference>
<comment type="caution">
    <text evidence="2">The sequence shown here is derived from an EMBL/GenBank/DDBJ whole genome shotgun (WGS) entry which is preliminary data.</text>
</comment>
<dbReference type="AlphaFoldDB" id="A0A9W4SA26"/>
<proteinExistence type="predicted"/>
<dbReference type="Proteomes" id="UP001153678">
    <property type="component" value="Unassembled WGS sequence"/>
</dbReference>
<sequence>MTSQRRLISRLVKRNIKPSNVPTISIENVAEEIIGTDYNKIESFHHYFNNDNNIHRQHDHHFLKKHLFQCEISCPIQDELIKGKDCKIIDLGCGPSTFLLDLSAQHPNSRFFGVDIETTFPSEIKPKNLEFKLVDIIQGLPFPDNAFDLVHIESTLFTIPSVHVNFIISEMIRICKPNGYIEFCESIYNQKSRGIGEKFGKLLHGFELVSNLYETDMHIALNLPKMLSMIPNIKNINLEDQTIIVGKNGGKVGVIMHDILTWFKNSSEFFVNDICKQLNLTKEQYDQLIVDAFNELNVTFSEMIFRRIYVQKSGC</sequence>
<dbReference type="InterPro" id="IPR029063">
    <property type="entry name" value="SAM-dependent_MTases_sf"/>
</dbReference>
<dbReference type="OrthoDB" id="2013972at2759"/>